<organism evidence="1 2">
    <name type="scientific">Zea mays</name>
    <name type="common">Maize</name>
    <dbReference type="NCBI Taxonomy" id="4577"/>
    <lineage>
        <taxon>Eukaryota</taxon>
        <taxon>Viridiplantae</taxon>
        <taxon>Streptophyta</taxon>
        <taxon>Embryophyta</taxon>
        <taxon>Tracheophyta</taxon>
        <taxon>Spermatophyta</taxon>
        <taxon>Magnoliopsida</taxon>
        <taxon>Liliopsida</taxon>
        <taxon>Poales</taxon>
        <taxon>Poaceae</taxon>
        <taxon>PACMAD clade</taxon>
        <taxon>Panicoideae</taxon>
        <taxon>Andropogonodae</taxon>
        <taxon>Andropogoneae</taxon>
        <taxon>Tripsacinae</taxon>
        <taxon>Zea</taxon>
    </lineage>
</organism>
<reference evidence="1 2" key="1">
    <citation type="journal article" date="2018" name="Nat. Genet.">
        <title>Extensive intraspecific gene order and gene structural variations between Mo17 and other maize genomes.</title>
        <authorList>
            <person name="Sun S."/>
            <person name="Zhou Y."/>
            <person name="Chen J."/>
            <person name="Shi J."/>
            <person name="Zhao H."/>
            <person name="Zhao H."/>
            <person name="Song W."/>
            <person name="Zhang M."/>
            <person name="Cui Y."/>
            <person name="Dong X."/>
            <person name="Liu H."/>
            <person name="Ma X."/>
            <person name="Jiao Y."/>
            <person name="Wang B."/>
            <person name="Wei X."/>
            <person name="Stein J.C."/>
            <person name="Glaubitz J.C."/>
            <person name="Lu F."/>
            <person name="Yu G."/>
            <person name="Liang C."/>
            <person name="Fengler K."/>
            <person name="Li B."/>
            <person name="Rafalski A."/>
            <person name="Schnable P.S."/>
            <person name="Ware D.H."/>
            <person name="Buckler E.S."/>
            <person name="Lai J."/>
        </authorList>
    </citation>
    <scope>NUCLEOTIDE SEQUENCE [LARGE SCALE GENOMIC DNA]</scope>
    <source>
        <strain evidence="2">cv. Missouri 17</strain>
        <tissue evidence="1">Seedling</tissue>
    </source>
</reference>
<protein>
    <submittedName>
        <fullName evidence="1">Uncharacterized protein</fullName>
    </submittedName>
</protein>
<dbReference type="PANTHER" id="PTHR33170:SF51">
    <property type="entry name" value="CCHC-TYPE DOMAIN-CONTAINING PROTEIN"/>
    <property type="match status" value="1"/>
</dbReference>
<name>A0A3L6FXX0_MAIZE</name>
<accession>A0A3L6FXX0</accession>
<dbReference type="PANTHER" id="PTHR33170">
    <property type="entry name" value="DUF4283 DOMAIN-CONTAINING PROTEIN-RELATED"/>
    <property type="match status" value="1"/>
</dbReference>
<comment type="caution">
    <text evidence="1">The sequence shown here is derived from an EMBL/GenBank/DDBJ whole genome shotgun (WGS) entry which is preliminary data.</text>
</comment>
<sequence length="144" mass="16365">MSSLKAGLTLWHNRAISLLNIALHSGVFTAEGDIDEQGILDNLRNLFDQNWDWQLKRIDDFSYLVRFPPSKKVESFVISKISYFYLNKDGVMASPSLKAWNGDTAAIGKLDDVWVQIKGIPPKWVDWLTIKEIVSTLGRLVEVD</sequence>
<dbReference type="EMBL" id="NCVQ01000003">
    <property type="protein sequence ID" value="PWZ39331.1"/>
    <property type="molecule type" value="Genomic_DNA"/>
</dbReference>
<dbReference type="Proteomes" id="UP000251960">
    <property type="component" value="Chromosome 2"/>
</dbReference>
<evidence type="ECO:0000313" key="1">
    <source>
        <dbReference type="EMBL" id="PWZ39331.1"/>
    </source>
</evidence>
<evidence type="ECO:0000313" key="2">
    <source>
        <dbReference type="Proteomes" id="UP000251960"/>
    </source>
</evidence>
<gene>
    <name evidence="1" type="ORF">Zm00014a_016079</name>
</gene>
<proteinExistence type="predicted"/>
<dbReference type="AlphaFoldDB" id="A0A3L6FXX0"/>